<dbReference type="EnsemblMetazoa" id="Aqu2.1.37924_001">
    <property type="protein sequence ID" value="Aqu2.1.37924_001"/>
    <property type="gene ID" value="Aqu2.1.37924"/>
</dbReference>
<dbReference type="PANTHER" id="PTHR15827">
    <property type="entry name" value="CYCLIN-DEPENDENT KINASE 2-INTERACTING PROTEIN"/>
    <property type="match status" value="1"/>
</dbReference>
<organism evidence="1">
    <name type="scientific">Amphimedon queenslandica</name>
    <name type="common">Sponge</name>
    <dbReference type="NCBI Taxonomy" id="400682"/>
    <lineage>
        <taxon>Eukaryota</taxon>
        <taxon>Metazoa</taxon>
        <taxon>Porifera</taxon>
        <taxon>Demospongiae</taxon>
        <taxon>Heteroscleromorpha</taxon>
        <taxon>Haplosclerida</taxon>
        <taxon>Niphatidae</taxon>
        <taxon>Amphimedon</taxon>
    </lineage>
</organism>
<keyword evidence="2" id="KW-1185">Reference proteome</keyword>
<reference evidence="1" key="2">
    <citation type="submission" date="2017-05" db="UniProtKB">
        <authorList>
            <consortium name="EnsemblMetazoa"/>
        </authorList>
    </citation>
    <scope>IDENTIFICATION</scope>
</reference>
<dbReference type="InterPro" id="IPR029159">
    <property type="entry name" value="CA109-like"/>
</dbReference>
<name>A0A1X7VDW2_AMPQE</name>
<dbReference type="PRINTS" id="PR02040">
    <property type="entry name" value="CDK2IP"/>
</dbReference>
<sequence length="200" mass="22757">MALLVESPKHQLTCRRVKDSLAKLYNTIQTWNSLSSSSFDALNKLANVIIEEECLLATGTSISSVGETRIRLHGKIIEKREELYVQLQQLLTAMGSVVSRIGDILIGMRASVELLVNLDEQDTPLFNTLPITSISEGVEDVYQCYSEEHYLRRRILNDIYKEKDRDTRTVYLSCWLHEPCISEDMKMKLSSLLTDSGLKD</sequence>
<dbReference type="AlphaFoldDB" id="A0A1X7VDW2"/>
<dbReference type="InParanoid" id="A0A1X7VDW2"/>
<gene>
    <name evidence="1" type="primary">109580597</name>
</gene>
<dbReference type="OMA" id="KLFTTWP"/>
<proteinExistence type="predicted"/>
<dbReference type="KEGG" id="aqu:109580597"/>
<evidence type="ECO:0000313" key="1">
    <source>
        <dbReference type="EnsemblMetazoa" id="Aqu2.1.37924_001"/>
    </source>
</evidence>
<dbReference type="Pfam" id="PF15011">
    <property type="entry name" value="CA109-like"/>
    <property type="match status" value="1"/>
</dbReference>
<dbReference type="STRING" id="400682.A0A1X7VDW2"/>
<dbReference type="PANTHER" id="PTHR15827:SF2">
    <property type="entry name" value="CYCLIN-DEPENDENT KINASE 2-INTERACTING PROTEIN"/>
    <property type="match status" value="1"/>
</dbReference>
<dbReference type="EnsemblMetazoa" id="XM_019993941.1">
    <property type="protein sequence ID" value="XP_019849500.1"/>
    <property type="gene ID" value="LOC109580597"/>
</dbReference>
<reference evidence="2" key="1">
    <citation type="journal article" date="2010" name="Nature">
        <title>The Amphimedon queenslandica genome and the evolution of animal complexity.</title>
        <authorList>
            <person name="Srivastava M."/>
            <person name="Simakov O."/>
            <person name="Chapman J."/>
            <person name="Fahey B."/>
            <person name="Gauthier M.E."/>
            <person name="Mitros T."/>
            <person name="Richards G.S."/>
            <person name="Conaco C."/>
            <person name="Dacre M."/>
            <person name="Hellsten U."/>
            <person name="Larroux C."/>
            <person name="Putnam N.H."/>
            <person name="Stanke M."/>
            <person name="Adamska M."/>
            <person name="Darling A."/>
            <person name="Degnan S.M."/>
            <person name="Oakley T.H."/>
            <person name="Plachetzki D.C."/>
            <person name="Zhai Y."/>
            <person name="Adamski M."/>
            <person name="Calcino A."/>
            <person name="Cummins S.F."/>
            <person name="Goodstein D.M."/>
            <person name="Harris C."/>
            <person name="Jackson D.J."/>
            <person name="Leys S.P."/>
            <person name="Shu S."/>
            <person name="Woodcroft B.J."/>
            <person name="Vervoort M."/>
            <person name="Kosik K.S."/>
            <person name="Manning G."/>
            <person name="Degnan B.M."/>
            <person name="Rokhsar D.S."/>
        </authorList>
    </citation>
    <scope>NUCLEOTIDE SEQUENCE [LARGE SCALE GENOMIC DNA]</scope>
</reference>
<evidence type="ECO:0000313" key="2">
    <source>
        <dbReference type="Proteomes" id="UP000007879"/>
    </source>
</evidence>
<accession>A0A1X7VDW2</accession>
<dbReference type="Proteomes" id="UP000007879">
    <property type="component" value="Unassembled WGS sequence"/>
</dbReference>
<dbReference type="OrthoDB" id="17066at2759"/>
<protein>
    <submittedName>
        <fullName evidence="1">Uncharacterized protein</fullName>
    </submittedName>
</protein>
<dbReference type="InterPro" id="IPR023250">
    <property type="entry name" value="Cyclin-dep_Kinase_2_interact"/>
</dbReference>